<name>A0A5C1AHN8_9BACT</name>
<accession>A0A5C1AHN8</accession>
<sequence length="62" mass="6509">MRTVTVAGGNLYQIALQYLGDATQWNRIAQENGLIDPVLTGIVTLQIPSVDPNAGGGIFVPA</sequence>
<organism evidence="1 2">
    <name type="scientific">Limnoglobus roseus</name>
    <dbReference type="NCBI Taxonomy" id="2598579"/>
    <lineage>
        <taxon>Bacteria</taxon>
        <taxon>Pseudomonadati</taxon>
        <taxon>Planctomycetota</taxon>
        <taxon>Planctomycetia</taxon>
        <taxon>Gemmatales</taxon>
        <taxon>Gemmataceae</taxon>
        <taxon>Limnoglobus</taxon>
    </lineage>
</organism>
<evidence type="ECO:0000313" key="1">
    <source>
        <dbReference type="EMBL" id="QEL18711.1"/>
    </source>
</evidence>
<evidence type="ECO:0000313" key="2">
    <source>
        <dbReference type="Proteomes" id="UP000324974"/>
    </source>
</evidence>
<evidence type="ECO:0008006" key="3">
    <source>
        <dbReference type="Google" id="ProtNLM"/>
    </source>
</evidence>
<reference evidence="2" key="1">
    <citation type="submission" date="2019-08" db="EMBL/GenBank/DDBJ databases">
        <title>Limnoglobus roseus gen. nov., sp. nov., a novel freshwater planctomycete with a giant genome from the family Gemmataceae.</title>
        <authorList>
            <person name="Kulichevskaya I.S."/>
            <person name="Naumoff D.G."/>
            <person name="Miroshnikov K."/>
            <person name="Ivanova A."/>
            <person name="Philippov D.A."/>
            <person name="Hakobyan A."/>
            <person name="Rijpstra I.C."/>
            <person name="Sinninghe Damste J.S."/>
            <person name="Liesack W."/>
            <person name="Dedysh S.N."/>
        </authorList>
    </citation>
    <scope>NUCLEOTIDE SEQUENCE [LARGE SCALE GENOMIC DNA]</scope>
    <source>
        <strain evidence="2">PX52</strain>
    </source>
</reference>
<dbReference type="KEGG" id="lrs:PX52LOC_05747"/>
<dbReference type="EMBL" id="CP042425">
    <property type="protein sequence ID" value="QEL18711.1"/>
    <property type="molecule type" value="Genomic_DNA"/>
</dbReference>
<dbReference type="OrthoDB" id="8453045at2"/>
<dbReference type="RefSeq" id="WP_149113182.1">
    <property type="nucleotide sequence ID" value="NZ_CP042425.1"/>
</dbReference>
<proteinExistence type="predicted"/>
<keyword evidence="2" id="KW-1185">Reference proteome</keyword>
<gene>
    <name evidence="1" type="ORF">PX52LOC_05747</name>
</gene>
<dbReference type="AlphaFoldDB" id="A0A5C1AHN8"/>
<dbReference type="Proteomes" id="UP000324974">
    <property type="component" value="Chromosome"/>
</dbReference>
<protein>
    <recommendedName>
        <fullName evidence="3">LysM domain-containing protein</fullName>
    </recommendedName>
</protein>